<dbReference type="InterPro" id="IPR014756">
    <property type="entry name" value="Ig_E-set"/>
</dbReference>
<dbReference type="PANTHER" id="PTHR16165">
    <property type="entry name" value="NXPE FAMILY MEMBER"/>
    <property type="match status" value="1"/>
</dbReference>
<dbReference type="Proteomes" id="UP000838412">
    <property type="component" value="Chromosome 10"/>
</dbReference>
<dbReference type="InterPro" id="IPR013783">
    <property type="entry name" value="Ig-like_fold"/>
</dbReference>
<dbReference type="Pfam" id="PF06312">
    <property type="entry name" value="Neurexophilin"/>
    <property type="match status" value="1"/>
</dbReference>
<feature type="region of interest" description="Disordered" evidence="2">
    <location>
        <begin position="1"/>
        <end position="24"/>
    </location>
</feature>
<accession>A0A8J9VYH2</accession>
<evidence type="ECO:0000313" key="6">
    <source>
        <dbReference type="Proteomes" id="UP000838412"/>
    </source>
</evidence>
<proteinExistence type="inferred from homology"/>
<dbReference type="OrthoDB" id="2112051at2759"/>
<dbReference type="Pfam" id="PF24536">
    <property type="entry name" value="NXPE4_C"/>
    <property type="match status" value="1"/>
</dbReference>
<dbReference type="AlphaFoldDB" id="A0A8J9VYH2"/>
<feature type="transmembrane region" description="Helical" evidence="3">
    <location>
        <begin position="31"/>
        <end position="50"/>
    </location>
</feature>
<keyword evidence="3" id="KW-0472">Membrane</keyword>
<evidence type="ECO:0000313" key="5">
    <source>
        <dbReference type="EMBL" id="CAH1238989.1"/>
    </source>
</evidence>
<keyword evidence="3" id="KW-0812">Transmembrane</keyword>
<evidence type="ECO:0000256" key="2">
    <source>
        <dbReference type="SAM" id="MobiDB-lite"/>
    </source>
</evidence>
<protein>
    <submittedName>
        <fullName evidence="5">NXPE3 protein</fullName>
    </submittedName>
</protein>
<name>A0A8J9VYH2_BRALA</name>
<feature type="domain" description="NXPE C-terminal" evidence="4">
    <location>
        <begin position="329"/>
        <end position="550"/>
    </location>
</feature>
<feature type="compositionally biased region" description="Basic residues" evidence="2">
    <location>
        <begin position="9"/>
        <end position="18"/>
    </location>
</feature>
<dbReference type="InterPro" id="IPR026845">
    <property type="entry name" value="NXPH/NXPE"/>
</dbReference>
<evidence type="ECO:0000256" key="3">
    <source>
        <dbReference type="SAM" id="Phobius"/>
    </source>
</evidence>
<evidence type="ECO:0000256" key="1">
    <source>
        <dbReference type="ARBA" id="ARBA00005431"/>
    </source>
</evidence>
<comment type="similarity">
    <text evidence="1">Belongs to the NXPE family.</text>
</comment>
<evidence type="ECO:0000259" key="4">
    <source>
        <dbReference type="Pfam" id="PF24536"/>
    </source>
</evidence>
<reference evidence="5" key="1">
    <citation type="submission" date="2022-01" db="EMBL/GenBank/DDBJ databases">
        <authorList>
            <person name="Braso-Vives M."/>
        </authorList>
    </citation>
    <scope>NUCLEOTIDE SEQUENCE</scope>
</reference>
<keyword evidence="3" id="KW-1133">Transmembrane helix</keyword>
<dbReference type="EMBL" id="OV696695">
    <property type="protein sequence ID" value="CAH1238989.1"/>
    <property type="molecule type" value="Genomic_DNA"/>
</dbReference>
<keyword evidence="6" id="KW-1185">Reference proteome</keyword>
<organism evidence="5 6">
    <name type="scientific">Branchiostoma lanceolatum</name>
    <name type="common">Common lancelet</name>
    <name type="synonym">Amphioxus lanceolatum</name>
    <dbReference type="NCBI Taxonomy" id="7740"/>
    <lineage>
        <taxon>Eukaryota</taxon>
        <taxon>Metazoa</taxon>
        <taxon>Chordata</taxon>
        <taxon>Cephalochordata</taxon>
        <taxon>Leptocardii</taxon>
        <taxon>Amphioxiformes</taxon>
        <taxon>Branchiostomatidae</taxon>
        <taxon>Branchiostoma</taxon>
    </lineage>
</organism>
<dbReference type="InterPro" id="IPR057106">
    <property type="entry name" value="NXPE4_C"/>
</dbReference>
<dbReference type="Gene3D" id="2.60.40.10">
    <property type="entry name" value="Immunoglobulins"/>
    <property type="match status" value="1"/>
</dbReference>
<dbReference type="SUPFAM" id="SSF81296">
    <property type="entry name" value="E set domains"/>
    <property type="match status" value="1"/>
</dbReference>
<sequence length="552" mass="63737">MVTRDNRFQHTHRTKQSRKPPVSSKMGKNQILIAALSVLGVFCLTGMLYVQQFSVIGTDAEIQTNDIFLSRWRRQNGSLDFEQVTKSENFVISVINPRPWYRVGRQLSIKIVAMDTRGRPKSYGGDFIRTKVYSKSPVQASTTGRVTDYGNGTYVARFFLSFPGRLSVAVKLVHSSEAVQVLKRLQDGSLPRRAMVCGFQEETDPNPEWMQCSNTPNKSLNLRDVCDFSNPLINVSFYCQRPRSSRCVSFVGCHRDHAATLAMHDKMATEEEKKLFTRDRDLHEELPRDISIQVKGKRRVWKVHGKVLPLCGPRLPETASEGYWFKGAWTSLRCQARRFRTVQSVVECLQNKTVFFRGDSTTRQWFRYLMLLLKLQQHGRGSQPAFGIDEKNKIKFHFLFHKFPRNQMPVMDGNDMGYAAEEIDGIAGGKDVVIILGLWAHFLAEPIQTFRSRLYGIRHAIERLHSRHPDTKVIWRTPNTGHHHQFQHYVENSDWYAYQLLHIVKEILGDLNISIINVWEMSESMWHDDNMHPPNDVIENHIDLVLSHLCPL</sequence>
<gene>
    <name evidence="5" type="primary">NXPE3</name>
    <name evidence="5" type="ORF">BLAG_LOCUS3385</name>
</gene>
<dbReference type="PANTHER" id="PTHR16165:SF5">
    <property type="entry name" value="NXPE FAMILY MEMBER 3"/>
    <property type="match status" value="1"/>
</dbReference>
<dbReference type="SUPFAM" id="SSF52266">
    <property type="entry name" value="SGNH hydrolase"/>
    <property type="match status" value="1"/>
</dbReference>